<dbReference type="Proteomes" id="UP000255024">
    <property type="component" value="Unassembled WGS sequence"/>
</dbReference>
<dbReference type="PANTHER" id="PTHR42850">
    <property type="entry name" value="METALLOPHOSPHOESTERASE"/>
    <property type="match status" value="1"/>
</dbReference>
<gene>
    <name evidence="2" type="primary">prpE</name>
    <name evidence="2" type="ORF">NCTC11179_01743</name>
</gene>
<evidence type="ECO:0000313" key="3">
    <source>
        <dbReference type="Proteomes" id="UP000255024"/>
    </source>
</evidence>
<dbReference type="SUPFAM" id="SSF56300">
    <property type="entry name" value="Metallo-dependent phosphatases"/>
    <property type="match status" value="1"/>
</dbReference>
<dbReference type="GO" id="GO:0004081">
    <property type="term" value="F:bis(5'-nucleosyl)-tetraphosphatase (asymmetrical) activity"/>
    <property type="evidence" value="ECO:0007669"/>
    <property type="project" value="UniProtKB-EC"/>
</dbReference>
<dbReference type="InterPro" id="IPR006186">
    <property type="entry name" value="Ser/Thr-sp_prot-phosphatase"/>
</dbReference>
<dbReference type="InterPro" id="IPR004843">
    <property type="entry name" value="Calcineurin-like_PHP"/>
</dbReference>
<name>A0A378RPI6_MYROD</name>
<dbReference type="InterPro" id="IPR050126">
    <property type="entry name" value="Ap4A_hydrolase"/>
</dbReference>
<dbReference type="EMBL" id="UGQL01000001">
    <property type="protein sequence ID" value="STZ28201.1"/>
    <property type="molecule type" value="Genomic_DNA"/>
</dbReference>
<dbReference type="PRINTS" id="PR00114">
    <property type="entry name" value="STPHPHTASE"/>
</dbReference>
<dbReference type="EC" id="3.6.1.17" evidence="2"/>
<protein>
    <submittedName>
        <fullName evidence="2">Bis(5'-nucleosyl)-tetraphosphatase prpE [asymmetrical]</fullName>
        <ecNumber evidence="2">3.6.1.17</ecNumber>
    </submittedName>
</protein>
<proteinExistence type="predicted"/>
<evidence type="ECO:0000313" key="2">
    <source>
        <dbReference type="EMBL" id="STZ28201.1"/>
    </source>
</evidence>
<dbReference type="GO" id="GO:0016791">
    <property type="term" value="F:phosphatase activity"/>
    <property type="evidence" value="ECO:0007669"/>
    <property type="project" value="TreeGrafter"/>
</dbReference>
<dbReference type="Pfam" id="PF00149">
    <property type="entry name" value="Metallophos"/>
    <property type="match status" value="1"/>
</dbReference>
<dbReference type="InterPro" id="IPR029052">
    <property type="entry name" value="Metallo-depent_PP-like"/>
</dbReference>
<dbReference type="AlphaFoldDB" id="A0A378RPI6"/>
<dbReference type="GO" id="GO:0005737">
    <property type="term" value="C:cytoplasm"/>
    <property type="evidence" value="ECO:0007669"/>
    <property type="project" value="TreeGrafter"/>
</dbReference>
<feature type="domain" description="Calcineurin-like phosphoesterase" evidence="1">
    <location>
        <begin position="11"/>
        <end position="162"/>
    </location>
</feature>
<evidence type="ECO:0000259" key="1">
    <source>
        <dbReference type="Pfam" id="PF00149"/>
    </source>
</evidence>
<dbReference type="PANTHER" id="PTHR42850:SF7">
    <property type="entry name" value="BIS(5'-NUCLEOSYL)-TETRAPHOSPHATASE PRPE [ASYMMETRICAL]"/>
    <property type="match status" value="1"/>
</dbReference>
<dbReference type="Gene3D" id="3.60.21.10">
    <property type="match status" value="1"/>
</dbReference>
<sequence>MNRIQKNFNNFDIIGDIHGHSNDLKNLLGALGYKLKGNYYQHPERKVLFLGDYIDRGVNVVEVLEIVKNMVDNGEAIALMGNHEYNAICYNTLTAEGTYLREHSKKNFNQHAITMAAFMQKPNLYKMYIEWFKTLPLFYENDSFRAIHACWDEESVAYLKTRLLNDCLTTDLLEEANTADTPLYHAVEIVLKGKEINLPNNQSFIDKDGIIRHSFRVKWWEEPKKPHTLSTVSASVIKHHTDEAVDIQEVNFYTKDAKPVFFGHYWMKVNANRTPVILTPNTCCLDYSVAKNGHLVCYRYSGEQELNSNAINFIKE</sequence>
<reference evidence="2 3" key="1">
    <citation type="submission" date="2018-06" db="EMBL/GenBank/DDBJ databases">
        <authorList>
            <consortium name="Pathogen Informatics"/>
            <person name="Doyle S."/>
        </authorList>
    </citation>
    <scope>NUCLEOTIDE SEQUENCE [LARGE SCALE GENOMIC DNA]</scope>
    <source>
        <strain evidence="2 3">NCTC11179</strain>
    </source>
</reference>
<keyword evidence="3" id="KW-1185">Reference proteome</keyword>
<accession>A0A378RPI6</accession>
<dbReference type="RefSeq" id="WP_115091099.1">
    <property type="nucleotide sequence ID" value="NZ_CP068107.1"/>
</dbReference>
<organism evidence="2 3">
    <name type="scientific">Myroides odoratus</name>
    <name type="common">Flavobacterium odoratum</name>
    <dbReference type="NCBI Taxonomy" id="256"/>
    <lineage>
        <taxon>Bacteria</taxon>
        <taxon>Pseudomonadati</taxon>
        <taxon>Bacteroidota</taxon>
        <taxon>Flavobacteriia</taxon>
        <taxon>Flavobacteriales</taxon>
        <taxon>Flavobacteriaceae</taxon>
        <taxon>Myroides</taxon>
    </lineage>
</organism>
<keyword evidence="2" id="KW-0378">Hydrolase</keyword>